<keyword evidence="3" id="KW-0808">Transferase</keyword>
<dbReference type="InterPro" id="IPR018584">
    <property type="entry name" value="GT87"/>
</dbReference>
<accession>A0A7M2WV69</accession>
<dbReference type="Proteomes" id="UP000593765">
    <property type="component" value="Chromosome"/>
</dbReference>
<evidence type="ECO:0000256" key="2">
    <source>
        <dbReference type="ARBA" id="ARBA00022475"/>
    </source>
</evidence>
<feature type="transmembrane region" description="Helical" evidence="8">
    <location>
        <begin position="144"/>
        <end position="162"/>
    </location>
</feature>
<name>A0A7M2WV69_9BACT</name>
<keyword evidence="5 8" id="KW-1133">Transmembrane helix</keyword>
<dbReference type="EMBL" id="CP063458">
    <property type="protein sequence ID" value="QOV89385.1"/>
    <property type="molecule type" value="Genomic_DNA"/>
</dbReference>
<reference evidence="9 10" key="1">
    <citation type="submission" date="2020-10" db="EMBL/GenBank/DDBJ databases">
        <title>Wide distribution of Phycisphaera-like planctomycetes from WD2101 soil group in peatlands and genome analysis of the first cultivated representative.</title>
        <authorList>
            <person name="Dedysh S.N."/>
            <person name="Beletsky A.V."/>
            <person name="Ivanova A."/>
            <person name="Kulichevskaya I.S."/>
            <person name="Suzina N.E."/>
            <person name="Philippov D.A."/>
            <person name="Rakitin A.L."/>
            <person name="Mardanov A.V."/>
            <person name="Ravin N.V."/>
        </authorList>
    </citation>
    <scope>NUCLEOTIDE SEQUENCE [LARGE SCALE GENOMIC DNA]</scope>
    <source>
        <strain evidence="9 10">M1803</strain>
    </source>
</reference>
<evidence type="ECO:0000256" key="6">
    <source>
        <dbReference type="ARBA" id="ARBA00023136"/>
    </source>
</evidence>
<organism evidence="9 10">
    <name type="scientific">Humisphaera borealis</name>
    <dbReference type="NCBI Taxonomy" id="2807512"/>
    <lineage>
        <taxon>Bacteria</taxon>
        <taxon>Pseudomonadati</taxon>
        <taxon>Planctomycetota</taxon>
        <taxon>Phycisphaerae</taxon>
        <taxon>Tepidisphaerales</taxon>
        <taxon>Tepidisphaeraceae</taxon>
        <taxon>Humisphaera</taxon>
    </lineage>
</organism>
<protein>
    <submittedName>
        <fullName evidence="9">DUF2029 domain-containing protein</fullName>
    </submittedName>
</protein>
<feature type="transmembrane region" description="Helical" evidence="8">
    <location>
        <begin position="326"/>
        <end position="343"/>
    </location>
</feature>
<keyword evidence="6 8" id="KW-0472">Membrane</keyword>
<feature type="transmembrane region" description="Helical" evidence="8">
    <location>
        <begin position="373"/>
        <end position="389"/>
    </location>
</feature>
<dbReference type="GO" id="GO:0005886">
    <property type="term" value="C:plasma membrane"/>
    <property type="evidence" value="ECO:0007669"/>
    <property type="project" value="UniProtKB-SubCell"/>
</dbReference>
<dbReference type="Pfam" id="PF09594">
    <property type="entry name" value="GT87"/>
    <property type="match status" value="1"/>
</dbReference>
<evidence type="ECO:0000256" key="1">
    <source>
        <dbReference type="ARBA" id="ARBA00004651"/>
    </source>
</evidence>
<proteinExistence type="inferred from homology"/>
<feature type="transmembrane region" description="Helical" evidence="8">
    <location>
        <begin position="191"/>
        <end position="215"/>
    </location>
</feature>
<dbReference type="KEGG" id="hbs:IPV69_24815"/>
<sequence>MTTPLPASGASAGLLFDARFRLGIARAAGLSIPRQVATILLIAFLTYSAIRVGLHASKDMLGDWGVYYRAGIAMREHRPIYTLEEGPMLTFKNAPIIAVAAETLSMVPVTAARILFLASDFIVLAALMAMVSRLAAYVPVSKWVPAWIALVSLVLVLPYLMLQLYTGQTTVIFLGFTVLAFYLAVHDRPWAAGAALAIAICLKVVPLCFVPYLLFTPRPRQALASLLLSLAALLALPALSVGWDSNATLIAQWPAHLRDTEIPSQAWRLQNQSMFAEMARTLSSTGYHINVVSWDIHSVRFAWLGLSILSAAVLYAFVYKTRQNPWARATHLALLIIYMTIFNPLAWRYNYLALAVPYVVVLTALCHSPRDRLTWVLLASAVVLTFTPYHAQIYGARLAGAMMLMAAVIRSFQRASRLRDAGDLLVPRVSDTSRSAC</sequence>
<gene>
    <name evidence="9" type="ORF">IPV69_24815</name>
</gene>
<comment type="subcellular location">
    <subcellularLocation>
        <location evidence="1">Cell membrane</location>
        <topology evidence="1">Multi-pass membrane protein</topology>
    </subcellularLocation>
</comment>
<evidence type="ECO:0000256" key="3">
    <source>
        <dbReference type="ARBA" id="ARBA00022679"/>
    </source>
</evidence>
<feature type="transmembrane region" description="Helical" evidence="8">
    <location>
        <begin position="222"/>
        <end position="243"/>
    </location>
</feature>
<feature type="transmembrane region" description="Helical" evidence="8">
    <location>
        <begin position="169"/>
        <end position="185"/>
    </location>
</feature>
<feature type="transmembrane region" description="Helical" evidence="8">
    <location>
        <begin position="301"/>
        <end position="319"/>
    </location>
</feature>
<evidence type="ECO:0000313" key="9">
    <source>
        <dbReference type="EMBL" id="QOV89385.1"/>
    </source>
</evidence>
<evidence type="ECO:0000256" key="4">
    <source>
        <dbReference type="ARBA" id="ARBA00022692"/>
    </source>
</evidence>
<feature type="transmembrane region" description="Helical" evidence="8">
    <location>
        <begin position="349"/>
        <end position="366"/>
    </location>
</feature>
<evidence type="ECO:0000256" key="7">
    <source>
        <dbReference type="ARBA" id="ARBA00024033"/>
    </source>
</evidence>
<keyword evidence="10" id="KW-1185">Reference proteome</keyword>
<feature type="transmembrane region" description="Helical" evidence="8">
    <location>
        <begin position="37"/>
        <end position="54"/>
    </location>
</feature>
<keyword evidence="2" id="KW-1003">Cell membrane</keyword>
<keyword evidence="4 8" id="KW-0812">Transmembrane</keyword>
<evidence type="ECO:0000256" key="5">
    <source>
        <dbReference type="ARBA" id="ARBA00022989"/>
    </source>
</evidence>
<evidence type="ECO:0000256" key="8">
    <source>
        <dbReference type="SAM" id="Phobius"/>
    </source>
</evidence>
<feature type="transmembrane region" description="Helical" evidence="8">
    <location>
        <begin position="114"/>
        <end position="138"/>
    </location>
</feature>
<dbReference type="GO" id="GO:0016758">
    <property type="term" value="F:hexosyltransferase activity"/>
    <property type="evidence" value="ECO:0007669"/>
    <property type="project" value="InterPro"/>
</dbReference>
<comment type="similarity">
    <text evidence="7">Belongs to the glycosyltransferase 87 family.</text>
</comment>
<dbReference type="RefSeq" id="WP_206292421.1">
    <property type="nucleotide sequence ID" value="NZ_CP063458.1"/>
</dbReference>
<dbReference type="AlphaFoldDB" id="A0A7M2WV69"/>
<evidence type="ECO:0000313" key="10">
    <source>
        <dbReference type="Proteomes" id="UP000593765"/>
    </source>
</evidence>